<dbReference type="PROSITE" id="PS51371">
    <property type="entry name" value="CBS"/>
    <property type="match status" value="1"/>
</dbReference>
<dbReference type="Proteomes" id="UP000005707">
    <property type="component" value="Unassembled WGS sequence"/>
</dbReference>
<feature type="domain" description="ABC transporter" evidence="8">
    <location>
        <begin position="28"/>
        <end position="264"/>
    </location>
</feature>
<evidence type="ECO:0000256" key="1">
    <source>
        <dbReference type="ARBA" id="ARBA00005417"/>
    </source>
</evidence>
<dbReference type="NCBIfam" id="TIGR01186">
    <property type="entry name" value="proV"/>
    <property type="match status" value="1"/>
</dbReference>
<dbReference type="InParanoid" id="F7PV54"/>
<dbReference type="InterPro" id="IPR003439">
    <property type="entry name" value="ABC_transporter-like_ATP-bd"/>
</dbReference>
<evidence type="ECO:0000313" key="11">
    <source>
        <dbReference type="Proteomes" id="UP000005707"/>
    </source>
</evidence>
<dbReference type="CDD" id="cd03294">
    <property type="entry name" value="ABC_Pro_Gly_Betaine"/>
    <property type="match status" value="1"/>
</dbReference>
<protein>
    <submittedName>
        <fullName evidence="10">Glycine betaine-proline transport system ATP-binding protein</fullName>
        <ecNumber evidence="10">3.6.3.32</ecNumber>
    </submittedName>
</protein>
<dbReference type="SUPFAM" id="SSF52540">
    <property type="entry name" value="P-loop containing nucleoside triphosphate hydrolases"/>
    <property type="match status" value="1"/>
</dbReference>
<accession>F7PV54</accession>
<keyword evidence="11" id="KW-1185">Reference proteome</keyword>
<dbReference type="InterPro" id="IPR017871">
    <property type="entry name" value="ABC_transporter-like_CS"/>
</dbReference>
<dbReference type="AlphaFoldDB" id="F7PV54"/>
<dbReference type="STRING" id="1033810.HLPCO_002983"/>
<dbReference type="InterPro" id="IPR005892">
    <property type="entry name" value="Gly-betaine_transp_ATP-bd"/>
</dbReference>
<dbReference type="GO" id="GO:0006970">
    <property type="term" value="P:response to osmotic stress"/>
    <property type="evidence" value="ECO:0007669"/>
    <property type="project" value="UniProtKB-ARBA"/>
</dbReference>
<dbReference type="InterPro" id="IPR027417">
    <property type="entry name" value="P-loop_NTPase"/>
</dbReference>
<dbReference type="PANTHER" id="PTHR43869">
    <property type="entry name" value="GLYCINE BETAINE/PROLINE BETAINE TRANSPORT SYSTEM ATP-BINDING PROTEIN PROV"/>
    <property type="match status" value="1"/>
</dbReference>
<dbReference type="FunCoup" id="F7PV54">
    <property type="interactions" value="157"/>
</dbReference>
<feature type="domain" description="CBS" evidence="9">
    <location>
        <begin position="340"/>
        <end position="398"/>
    </location>
</feature>
<sequence>MSVLELKGVTKVFGEQPEKALELINNGVSKIDILNELGLTVGLKDVNLNINRGEFFVIMGLSGSGKSTLVRCLNKLIEPTSGEILLEGEDISKVDDERLLEIRRQKVSMVFQRFGLLPHKTVLENVMFGLTIQGVDYEDRKQKALEAIELVDLQGFEDSLPKELSGGMQQRVGLARALATDADIILMDEAFSALDPLIRKQMQDEILKIQDKLHKTIVFITHDLDEALRVGDRIAIMKDGEVVQIGTAEDILINPADDYVKDFVEDVNFAKIISTGAIMNSNHATTLSETNVESVIKNINDKDAKFTFIKQNNGKLKGLIRKKEVDQLEVVNYDSLKNIMIPAKEIQTVHKNTKMEKLYNLVANTSYPLAVLDKEENYLGFITRQTFLEGLAQEVDALD</sequence>
<dbReference type="GO" id="GO:0005524">
    <property type="term" value="F:ATP binding"/>
    <property type="evidence" value="ECO:0007669"/>
    <property type="project" value="UniProtKB-KW"/>
</dbReference>
<evidence type="ECO:0000256" key="4">
    <source>
        <dbReference type="ARBA" id="ARBA00022840"/>
    </source>
</evidence>
<dbReference type="OrthoDB" id="9802264at2"/>
<keyword evidence="10" id="KW-0378">Hydrolase</keyword>
<dbReference type="EC" id="3.6.3.32" evidence="10"/>
<name>F7PV54_9MOLU</name>
<dbReference type="RefSeq" id="WP_008825606.1">
    <property type="nucleotide sequence ID" value="NZ_AFNU02000020.1"/>
</dbReference>
<dbReference type="InterPro" id="IPR000644">
    <property type="entry name" value="CBS_dom"/>
</dbReference>
<dbReference type="FunFam" id="3.40.50.300:FF:000201">
    <property type="entry name" value="Glycine betaine/L-proline ABC transporter ATP-binding protein"/>
    <property type="match status" value="1"/>
</dbReference>
<dbReference type="Gene3D" id="3.40.50.300">
    <property type="entry name" value="P-loop containing nucleotide triphosphate hydrolases"/>
    <property type="match status" value="1"/>
</dbReference>
<evidence type="ECO:0000256" key="2">
    <source>
        <dbReference type="ARBA" id="ARBA00022448"/>
    </source>
</evidence>
<dbReference type="SUPFAM" id="SSF54631">
    <property type="entry name" value="CBS-domain pair"/>
    <property type="match status" value="1"/>
</dbReference>
<keyword evidence="3" id="KW-0547">Nucleotide-binding</keyword>
<dbReference type="EMBL" id="AFNU02000020">
    <property type="protein sequence ID" value="ERJ10978.1"/>
    <property type="molecule type" value="Genomic_DNA"/>
</dbReference>
<dbReference type="GO" id="GO:0016887">
    <property type="term" value="F:ATP hydrolysis activity"/>
    <property type="evidence" value="ECO:0007669"/>
    <property type="project" value="InterPro"/>
</dbReference>
<evidence type="ECO:0000256" key="7">
    <source>
        <dbReference type="PROSITE-ProRule" id="PRU00703"/>
    </source>
</evidence>
<dbReference type="InterPro" id="IPR051921">
    <property type="entry name" value="ABC_osmolyte_uptake_ATP-bind"/>
</dbReference>
<keyword evidence="6 7" id="KW-0129">CBS domain</keyword>
<dbReference type="SMART" id="SM00382">
    <property type="entry name" value="AAA"/>
    <property type="match status" value="1"/>
</dbReference>
<dbReference type="GO" id="GO:0006865">
    <property type="term" value="P:amino acid transport"/>
    <property type="evidence" value="ECO:0007669"/>
    <property type="project" value="UniProtKB-KW"/>
</dbReference>
<evidence type="ECO:0000256" key="3">
    <source>
        <dbReference type="ARBA" id="ARBA00022741"/>
    </source>
</evidence>
<reference evidence="10 11" key="1">
    <citation type="journal article" date="2011" name="J. Bacteriol.">
        <title>Genome sequence of Haloplasma contractile, an unusual contractile bacterium from a deep-sea anoxic brine lake.</title>
        <authorList>
            <person name="Antunes A."/>
            <person name="Alam I."/>
            <person name="El Dorry H."/>
            <person name="Siam R."/>
            <person name="Robertson A."/>
            <person name="Bajic V.B."/>
            <person name="Stingl U."/>
        </authorList>
    </citation>
    <scope>NUCLEOTIDE SEQUENCE [LARGE SCALE GENOMIC DNA]</scope>
    <source>
        <strain evidence="10 11">SSD-17B</strain>
    </source>
</reference>
<evidence type="ECO:0000256" key="5">
    <source>
        <dbReference type="ARBA" id="ARBA00022970"/>
    </source>
</evidence>
<evidence type="ECO:0000259" key="9">
    <source>
        <dbReference type="PROSITE" id="PS51371"/>
    </source>
</evidence>
<dbReference type="Gene3D" id="3.10.580.10">
    <property type="entry name" value="CBS-domain"/>
    <property type="match status" value="1"/>
</dbReference>
<gene>
    <name evidence="10" type="ORF">HLPCO_002983</name>
</gene>
<evidence type="ECO:0000313" key="10">
    <source>
        <dbReference type="EMBL" id="ERJ10978.1"/>
    </source>
</evidence>
<comment type="similarity">
    <text evidence="1">Belongs to the ABC transporter superfamily.</text>
</comment>
<proteinExistence type="inferred from homology"/>
<dbReference type="PROSITE" id="PS00211">
    <property type="entry name" value="ABC_TRANSPORTER_1"/>
    <property type="match status" value="1"/>
</dbReference>
<evidence type="ECO:0000256" key="6">
    <source>
        <dbReference type="ARBA" id="ARBA00023122"/>
    </source>
</evidence>
<dbReference type="eggNOG" id="COG4175">
    <property type="taxonomic scope" value="Bacteria"/>
</dbReference>
<evidence type="ECO:0000259" key="8">
    <source>
        <dbReference type="PROSITE" id="PS50893"/>
    </source>
</evidence>
<reference evidence="10 11" key="2">
    <citation type="journal article" date="2013" name="PLoS ONE">
        <title>INDIGO - INtegrated Data Warehouse of MIcrobial GenOmes with Examples from the Red Sea Extremophiles.</title>
        <authorList>
            <person name="Alam I."/>
            <person name="Antunes A."/>
            <person name="Kamau A.A."/>
            <person name="Ba Alawi W."/>
            <person name="Kalkatawi M."/>
            <person name="Stingl U."/>
            <person name="Bajic V.B."/>
        </authorList>
    </citation>
    <scope>NUCLEOTIDE SEQUENCE [LARGE SCALE GENOMIC DNA]</scope>
    <source>
        <strain evidence="10 11">SSD-17B</strain>
    </source>
</reference>
<keyword evidence="5" id="KW-0029">Amino-acid transport</keyword>
<keyword evidence="2" id="KW-0813">Transport</keyword>
<keyword evidence="4 10" id="KW-0067">ATP-binding</keyword>
<organism evidence="10 11">
    <name type="scientific">Haloplasma contractile SSD-17B</name>
    <dbReference type="NCBI Taxonomy" id="1033810"/>
    <lineage>
        <taxon>Bacteria</taxon>
        <taxon>Bacillati</taxon>
        <taxon>Mycoplasmatota</taxon>
        <taxon>Mollicutes</taxon>
        <taxon>Haloplasmatales</taxon>
        <taxon>Haloplasmataceae</taxon>
        <taxon>Haloplasma</taxon>
    </lineage>
</organism>
<dbReference type="GO" id="GO:0016020">
    <property type="term" value="C:membrane"/>
    <property type="evidence" value="ECO:0007669"/>
    <property type="project" value="InterPro"/>
</dbReference>
<dbReference type="PROSITE" id="PS50893">
    <property type="entry name" value="ABC_TRANSPORTER_2"/>
    <property type="match status" value="1"/>
</dbReference>
<comment type="caution">
    <text evidence="10">The sequence shown here is derived from an EMBL/GenBank/DDBJ whole genome shotgun (WGS) entry which is preliminary data.</text>
</comment>
<dbReference type="Pfam" id="PF00005">
    <property type="entry name" value="ABC_tran"/>
    <property type="match status" value="1"/>
</dbReference>
<dbReference type="InterPro" id="IPR003593">
    <property type="entry name" value="AAA+_ATPase"/>
</dbReference>
<dbReference type="InterPro" id="IPR046342">
    <property type="entry name" value="CBS_dom_sf"/>
</dbReference>
<dbReference type="PANTHER" id="PTHR43869:SF1">
    <property type="entry name" value="GLYCINE BETAINE_PROLINE BETAINE TRANSPORT SYSTEM ATP-BINDING PROTEIN PROV"/>
    <property type="match status" value="1"/>
</dbReference>
<dbReference type="GO" id="GO:0031460">
    <property type="term" value="P:glycine betaine transport"/>
    <property type="evidence" value="ECO:0007669"/>
    <property type="project" value="InterPro"/>
</dbReference>